<dbReference type="GO" id="GO:0006631">
    <property type="term" value="P:fatty acid metabolic process"/>
    <property type="evidence" value="ECO:0007669"/>
    <property type="project" value="UniProtKB-ARBA"/>
</dbReference>
<evidence type="ECO:0000256" key="6">
    <source>
        <dbReference type="ARBA" id="ARBA00022946"/>
    </source>
</evidence>
<name>A0A8D8AAB8_CULPI</name>
<evidence type="ECO:0000256" key="9">
    <source>
        <dbReference type="RuleBase" id="RU362125"/>
    </source>
</evidence>
<sequence length="625" mass="68842">MLSLARSGGTLPRLFHHCRAALTSNFRPKSTVPSQQQDQDYDGSSDEIRINTKPQHQRLEKRGPLMKNMFVGVVDTDLLVYPESLNRDEQARCVGEREPFEDGGRELGGLGVFALQSPLNFGGRALIETELAYFNEVIGGRDLGLGLVAGQHNAIVQLVTRFGSEGVKERLLGELSGGESTVSAALFEREAPTGGTMFGTVATLGAMSQGWLLNGEKSFVLDGDRARWLLVLASTKPVEQMNELDTTITAFLVDANANGVKRSEADETLGLNGVRQVSVSFKNVEVSNANIIGTEGNGSQVLVELLKSTRVQTSVLGVQQMKKFLNQLTKYCIETKTGGGHLMDIENIREELAKASAAIYAAESMIYMTTGLLDDFDGQDAEMEAAITKIFTGERLLQLALLPLKFVGPQALVQGSTFEQLLRDSLQFFGNGETLDSIKFYVALAGLQHAGSSTHETIRKDRNPAMNPSHVISRLFEKNTIDTPKQFCNLEHFLHPSLDAAAHWIEFSVVRLKLAVECALSRHGTEIIQRHIELVRVADVAVLLYAMVATASRASRSYCIGLKHADHEIQLANTFCREASERVHRLAKDLEQGQFVTNDANYDGMARYLFRQKGYCFEHPIAKNF</sequence>
<evidence type="ECO:0000313" key="15">
    <source>
        <dbReference type="EMBL" id="CAG6453354.1"/>
    </source>
</evidence>
<protein>
    <submittedName>
        <fullName evidence="15">Acyl-CoA dehydrogenase family member 9, mitochondrial</fullName>
    </submittedName>
</protein>
<feature type="domain" description="ACAD9/ACADV-like C-terminal" evidence="14">
    <location>
        <begin position="496"/>
        <end position="615"/>
    </location>
</feature>
<dbReference type="SUPFAM" id="SSF47203">
    <property type="entry name" value="Acyl-CoA dehydrogenase C-terminal domain-like"/>
    <property type="match status" value="1"/>
</dbReference>
<dbReference type="PANTHER" id="PTHR43884:SF9">
    <property type="entry name" value="COMPLEX I ASSEMBLY FACTOR ACAD9, MITOCHONDRIAL"/>
    <property type="match status" value="1"/>
</dbReference>
<dbReference type="EMBL" id="HBUE01022658">
    <property type="protein sequence ID" value="CAG6453354.1"/>
    <property type="molecule type" value="Transcribed_RNA"/>
</dbReference>
<evidence type="ECO:0000256" key="8">
    <source>
        <dbReference type="ARBA" id="ARBA00023128"/>
    </source>
</evidence>
<keyword evidence="4 9" id="KW-0285">Flavoprotein</keyword>
<dbReference type="AlphaFoldDB" id="A0A8D8AAB8"/>
<dbReference type="Gene3D" id="2.40.110.10">
    <property type="entry name" value="Butyryl-CoA Dehydrogenase, subunit A, domain 2"/>
    <property type="match status" value="1"/>
</dbReference>
<reference evidence="15" key="1">
    <citation type="submission" date="2021-05" db="EMBL/GenBank/DDBJ databases">
        <authorList>
            <person name="Alioto T."/>
            <person name="Alioto T."/>
            <person name="Gomez Garrido J."/>
        </authorList>
    </citation>
    <scope>NUCLEOTIDE SEQUENCE</scope>
</reference>
<dbReference type="InterPro" id="IPR049448">
    <property type="entry name" value="ACAD9/ACADV-like_C"/>
</dbReference>
<dbReference type="Pfam" id="PF02770">
    <property type="entry name" value="Acyl-CoA_dh_M"/>
    <property type="match status" value="1"/>
</dbReference>
<accession>A0A8D8AAB8</accession>
<dbReference type="InterPro" id="IPR013786">
    <property type="entry name" value="AcylCoA_DH/ox_N"/>
</dbReference>
<proteinExistence type="inferred from homology"/>
<dbReference type="InterPro" id="IPR006091">
    <property type="entry name" value="Acyl-CoA_Oxase/DH_mid-dom"/>
</dbReference>
<organism evidence="15">
    <name type="scientific">Culex pipiens</name>
    <name type="common">House mosquito</name>
    <dbReference type="NCBI Taxonomy" id="7175"/>
    <lineage>
        <taxon>Eukaryota</taxon>
        <taxon>Metazoa</taxon>
        <taxon>Ecdysozoa</taxon>
        <taxon>Arthropoda</taxon>
        <taxon>Hexapoda</taxon>
        <taxon>Insecta</taxon>
        <taxon>Pterygota</taxon>
        <taxon>Neoptera</taxon>
        <taxon>Endopterygota</taxon>
        <taxon>Diptera</taxon>
        <taxon>Nematocera</taxon>
        <taxon>Culicoidea</taxon>
        <taxon>Culicidae</taxon>
        <taxon>Culicinae</taxon>
        <taxon>Culicini</taxon>
        <taxon>Culex</taxon>
        <taxon>Culex</taxon>
    </lineage>
</organism>
<evidence type="ECO:0000256" key="7">
    <source>
        <dbReference type="ARBA" id="ARBA00023002"/>
    </source>
</evidence>
<dbReference type="GO" id="GO:0005739">
    <property type="term" value="C:mitochondrion"/>
    <property type="evidence" value="ECO:0007669"/>
    <property type="project" value="UniProtKB-SubCell"/>
</dbReference>
<evidence type="ECO:0000256" key="2">
    <source>
        <dbReference type="ARBA" id="ARBA00004173"/>
    </source>
</evidence>
<dbReference type="InterPro" id="IPR009100">
    <property type="entry name" value="AcylCoA_DH/oxidase_NM_dom_sf"/>
</dbReference>
<dbReference type="SUPFAM" id="SSF56645">
    <property type="entry name" value="Acyl-CoA dehydrogenase NM domain-like"/>
    <property type="match status" value="1"/>
</dbReference>
<dbReference type="Gene3D" id="1.20.140.10">
    <property type="entry name" value="Butyryl-CoA Dehydrogenase, subunit A, domain 3"/>
    <property type="match status" value="2"/>
</dbReference>
<dbReference type="Pfam" id="PF00441">
    <property type="entry name" value="Acyl-CoA_dh_1"/>
    <property type="match status" value="1"/>
</dbReference>
<evidence type="ECO:0000256" key="1">
    <source>
        <dbReference type="ARBA" id="ARBA00001974"/>
    </source>
</evidence>
<dbReference type="Pfam" id="PF02771">
    <property type="entry name" value="Acyl-CoA_dh_N"/>
    <property type="match status" value="1"/>
</dbReference>
<comment type="subcellular location">
    <subcellularLocation>
        <location evidence="2">Mitochondrion</location>
    </subcellularLocation>
</comment>
<evidence type="ECO:0000256" key="3">
    <source>
        <dbReference type="ARBA" id="ARBA00009347"/>
    </source>
</evidence>
<dbReference type="GO" id="GO:0050660">
    <property type="term" value="F:flavin adenine dinucleotide binding"/>
    <property type="evidence" value="ECO:0007669"/>
    <property type="project" value="InterPro"/>
</dbReference>
<evidence type="ECO:0000259" key="14">
    <source>
        <dbReference type="Pfam" id="PF21343"/>
    </source>
</evidence>
<feature type="region of interest" description="Disordered" evidence="10">
    <location>
        <begin position="26"/>
        <end position="47"/>
    </location>
</feature>
<evidence type="ECO:0000259" key="13">
    <source>
        <dbReference type="Pfam" id="PF02771"/>
    </source>
</evidence>
<keyword evidence="6" id="KW-0809">Transit peptide</keyword>
<keyword evidence="8" id="KW-0496">Mitochondrion</keyword>
<feature type="domain" description="Acyl-CoA dehydrogenase/oxidase N-terminal" evidence="13">
    <location>
        <begin position="104"/>
        <end position="179"/>
    </location>
</feature>
<feature type="domain" description="Acyl-CoA dehydrogenase/oxidase C-terminal" evidence="11">
    <location>
        <begin position="296"/>
        <end position="425"/>
    </location>
</feature>
<evidence type="ECO:0000256" key="4">
    <source>
        <dbReference type="ARBA" id="ARBA00022630"/>
    </source>
</evidence>
<evidence type="ECO:0000256" key="10">
    <source>
        <dbReference type="SAM" id="MobiDB-lite"/>
    </source>
</evidence>
<dbReference type="PANTHER" id="PTHR43884">
    <property type="entry name" value="ACYL-COA DEHYDROGENASE"/>
    <property type="match status" value="1"/>
</dbReference>
<dbReference type="InterPro" id="IPR036250">
    <property type="entry name" value="AcylCo_DH-like_C"/>
</dbReference>
<evidence type="ECO:0000259" key="12">
    <source>
        <dbReference type="Pfam" id="PF02770"/>
    </source>
</evidence>
<evidence type="ECO:0000256" key="5">
    <source>
        <dbReference type="ARBA" id="ARBA00022827"/>
    </source>
</evidence>
<dbReference type="InterPro" id="IPR046373">
    <property type="entry name" value="Acyl-CoA_Oxase/DH_mid-dom_sf"/>
</dbReference>
<comment type="similarity">
    <text evidence="3 9">Belongs to the acyl-CoA dehydrogenase family.</text>
</comment>
<keyword evidence="7 9" id="KW-0560">Oxidoreductase</keyword>
<comment type="cofactor">
    <cofactor evidence="1 9">
        <name>FAD</name>
        <dbReference type="ChEBI" id="CHEBI:57692"/>
    </cofactor>
</comment>
<dbReference type="InterPro" id="IPR009075">
    <property type="entry name" value="AcylCo_DH/oxidase_C"/>
</dbReference>
<evidence type="ECO:0000259" key="11">
    <source>
        <dbReference type="Pfam" id="PF00441"/>
    </source>
</evidence>
<dbReference type="Pfam" id="PF21343">
    <property type="entry name" value="ACAD9-ACADV_C"/>
    <property type="match status" value="1"/>
</dbReference>
<dbReference type="GO" id="GO:0003995">
    <property type="term" value="F:acyl-CoA dehydrogenase activity"/>
    <property type="evidence" value="ECO:0007669"/>
    <property type="project" value="TreeGrafter"/>
</dbReference>
<dbReference type="InterPro" id="IPR037069">
    <property type="entry name" value="AcylCoA_DH/ox_N_sf"/>
</dbReference>
<feature type="domain" description="Acyl-CoA oxidase/dehydrogenase middle" evidence="12">
    <location>
        <begin position="192"/>
        <end position="284"/>
    </location>
</feature>
<dbReference type="Gene3D" id="1.10.540.10">
    <property type="entry name" value="Acyl-CoA dehydrogenase/oxidase, N-terminal domain"/>
    <property type="match status" value="1"/>
</dbReference>
<keyword evidence="5 9" id="KW-0274">FAD</keyword>